<sequence length="178" mass="19994">MATLLEGEASGYDLAKGFNASVANFWTATPQQLYRELDRMEREGLVTARVVRQERRPDKRLFSLTDAGLGALRAHLADPITRPTAIRDGLLVKVQCADIADPAPVQADITAHMDWSRDKLARYERLRERLLAGRTEEEHLAEAERVGPYLTLLRGIAFEEENLRWGELALRVLGARSA</sequence>
<dbReference type="STRING" id="73044.GCA_000725795_03362"/>
<dbReference type="PANTHER" id="PTHR43252:SF4">
    <property type="entry name" value="TRANSCRIPTIONAL REGULATORY PROTEIN"/>
    <property type="match status" value="1"/>
</dbReference>
<feature type="domain" description="Transcription regulator PadR C-terminal" evidence="2">
    <location>
        <begin position="86"/>
        <end position="173"/>
    </location>
</feature>
<gene>
    <name evidence="3" type="ORF">D0Z67_22630</name>
</gene>
<dbReference type="KEGG" id="sseo:D0Z67_22630"/>
<evidence type="ECO:0000259" key="1">
    <source>
        <dbReference type="Pfam" id="PF03551"/>
    </source>
</evidence>
<reference evidence="3 4" key="1">
    <citation type="submission" date="2018-08" db="EMBL/GenBank/DDBJ databases">
        <title>The complete genome sequence of Streptomyces seoulensis, a pioneer strain for nickel superoxide dismutase discovery.</title>
        <authorList>
            <person name="Shin J."/>
            <person name="Lee J.-S."/>
            <person name="Lee E.-J."/>
            <person name="Youn H.-D."/>
        </authorList>
    </citation>
    <scope>NUCLEOTIDE SEQUENCE [LARGE SCALE GENOMIC DNA]</scope>
    <source>
        <strain evidence="3 4">KCTC 9819</strain>
    </source>
</reference>
<evidence type="ECO:0000313" key="3">
    <source>
        <dbReference type="EMBL" id="QBJ94305.1"/>
    </source>
</evidence>
<dbReference type="InterPro" id="IPR036388">
    <property type="entry name" value="WH-like_DNA-bd_sf"/>
</dbReference>
<dbReference type="InterPro" id="IPR005149">
    <property type="entry name" value="Tscrpt_reg_PadR_N"/>
</dbReference>
<evidence type="ECO:0000259" key="2">
    <source>
        <dbReference type="Pfam" id="PF10400"/>
    </source>
</evidence>
<dbReference type="Pfam" id="PF10400">
    <property type="entry name" value="Vir_act_alpha_C"/>
    <property type="match status" value="1"/>
</dbReference>
<protein>
    <submittedName>
        <fullName evidence="3">PadR family transcriptional regulator</fullName>
    </submittedName>
</protein>
<feature type="domain" description="Transcription regulator PadR N-terminal" evidence="1">
    <location>
        <begin position="4"/>
        <end position="72"/>
    </location>
</feature>
<dbReference type="PANTHER" id="PTHR43252">
    <property type="entry name" value="TRANSCRIPTIONAL REGULATOR YQJI"/>
    <property type="match status" value="1"/>
</dbReference>
<accession>A0A4P6U2G7</accession>
<dbReference type="Gene3D" id="6.10.140.190">
    <property type="match status" value="1"/>
</dbReference>
<evidence type="ECO:0000313" key="4">
    <source>
        <dbReference type="Proteomes" id="UP000292547"/>
    </source>
</evidence>
<keyword evidence="4" id="KW-1185">Reference proteome</keyword>
<dbReference type="InterPro" id="IPR036390">
    <property type="entry name" value="WH_DNA-bd_sf"/>
</dbReference>
<dbReference type="Gene3D" id="1.10.10.10">
    <property type="entry name" value="Winged helix-like DNA-binding domain superfamily/Winged helix DNA-binding domain"/>
    <property type="match status" value="1"/>
</dbReference>
<organism evidence="3 4">
    <name type="scientific">Streptomyces seoulensis</name>
    <dbReference type="NCBI Taxonomy" id="73044"/>
    <lineage>
        <taxon>Bacteria</taxon>
        <taxon>Bacillati</taxon>
        <taxon>Actinomycetota</taxon>
        <taxon>Actinomycetes</taxon>
        <taxon>Kitasatosporales</taxon>
        <taxon>Streptomycetaceae</taxon>
        <taxon>Streptomyces</taxon>
    </lineage>
</organism>
<name>A0A4P6U2G7_STRSO</name>
<dbReference type="Proteomes" id="UP000292547">
    <property type="component" value="Chromosome"/>
</dbReference>
<dbReference type="Pfam" id="PF03551">
    <property type="entry name" value="PadR"/>
    <property type="match status" value="1"/>
</dbReference>
<dbReference type="SUPFAM" id="SSF46785">
    <property type="entry name" value="Winged helix' DNA-binding domain"/>
    <property type="match status" value="1"/>
</dbReference>
<dbReference type="AlphaFoldDB" id="A0A4P6U2G7"/>
<proteinExistence type="predicted"/>
<dbReference type="OrthoDB" id="3186544at2"/>
<dbReference type="EMBL" id="CP032229">
    <property type="protein sequence ID" value="QBJ94305.1"/>
    <property type="molecule type" value="Genomic_DNA"/>
</dbReference>
<dbReference type="InterPro" id="IPR018309">
    <property type="entry name" value="Tscrpt_reg_PadR_C"/>
</dbReference>